<organism evidence="1 2">
    <name type="scientific">Colletotrichum lupini</name>
    <dbReference type="NCBI Taxonomy" id="145971"/>
    <lineage>
        <taxon>Eukaryota</taxon>
        <taxon>Fungi</taxon>
        <taxon>Dikarya</taxon>
        <taxon>Ascomycota</taxon>
        <taxon>Pezizomycotina</taxon>
        <taxon>Sordariomycetes</taxon>
        <taxon>Hypocreomycetidae</taxon>
        <taxon>Glomerellales</taxon>
        <taxon>Glomerellaceae</taxon>
        <taxon>Colletotrichum</taxon>
        <taxon>Colletotrichum acutatum species complex</taxon>
    </lineage>
</organism>
<dbReference type="KEGG" id="clup:CLUP02_10358"/>
<name>A0A9Q8WJA5_9PEZI</name>
<dbReference type="GeneID" id="73344344"/>
<dbReference type="Proteomes" id="UP000830671">
    <property type="component" value="Chromosome 5"/>
</dbReference>
<dbReference type="EMBL" id="CP019477">
    <property type="protein sequence ID" value="UQC84862.1"/>
    <property type="molecule type" value="Genomic_DNA"/>
</dbReference>
<evidence type="ECO:0000313" key="2">
    <source>
        <dbReference type="Proteomes" id="UP000830671"/>
    </source>
</evidence>
<proteinExistence type="predicted"/>
<evidence type="ECO:0000313" key="1">
    <source>
        <dbReference type="EMBL" id="UQC84862.1"/>
    </source>
</evidence>
<reference evidence="1" key="1">
    <citation type="journal article" date="2021" name="Mol. Plant Microbe Interact.">
        <title>Complete Genome Sequence of the Plant-Pathogenic Fungus Colletotrichum lupini.</title>
        <authorList>
            <person name="Baroncelli R."/>
            <person name="Pensec F."/>
            <person name="Da Lio D."/>
            <person name="Boufleur T."/>
            <person name="Vicente I."/>
            <person name="Sarrocco S."/>
            <person name="Picot A."/>
            <person name="Baraldi E."/>
            <person name="Sukno S."/>
            <person name="Thon M."/>
            <person name="Le Floch G."/>
        </authorList>
    </citation>
    <scope>NUCLEOTIDE SEQUENCE</scope>
    <source>
        <strain evidence="1">IMI 504893</strain>
    </source>
</reference>
<dbReference type="RefSeq" id="XP_049146479.1">
    <property type="nucleotide sequence ID" value="XM_049289334.1"/>
</dbReference>
<keyword evidence="2" id="KW-1185">Reference proteome</keyword>
<protein>
    <submittedName>
        <fullName evidence="1">Uncharacterized protein</fullName>
    </submittedName>
</protein>
<gene>
    <name evidence="1" type="ORF">CLUP02_10358</name>
</gene>
<sequence length="451" mass="50108">MSCSTRRLFQEEWLVSWVDEAGIVRWILRTVEGQSESPWLTTFWRAACPYRGQCQWFVWLRMEIERVDGTSDGWMAGLSLVLRLSSVDTYIVHQAVNVVGQERIECQMLLDERDGGEDKAERPCLLARCFWRTVVDKGDVVISSLAAAVRHDTHLQTAAGPSLPCAAVERRQVVMSCVLFRKLSEQDCNGRDIEGFEVARSYAGLISRAQTFCSADARPNGTFLNGQRAVKIFFNYLSHSSSRLRMSGNGWTRVFPLRNLSSPYTSHFSSLFVRYPDVVAIFASSFARPSTLPLAEAAKTRGISGSGKVSRRPKLGVSVLWKEKAINSDRQGCHGKGSSGLAWFGKRHFLVPFLVSQRTLAKKMRLGLVREEKQANTVFQGVQLLAKIFGQVASGEGYLALCSRNRTNGAGPVLDNPALSINGMQNKMRCPGAITLLRLRHPLIAGLTGET</sequence>
<dbReference type="AlphaFoldDB" id="A0A9Q8WJA5"/>
<accession>A0A9Q8WJA5</accession>